<organism evidence="2 3">
    <name type="scientific">Meloidogyne javanica</name>
    <name type="common">Root-knot nematode worm</name>
    <dbReference type="NCBI Taxonomy" id="6303"/>
    <lineage>
        <taxon>Eukaryota</taxon>
        <taxon>Metazoa</taxon>
        <taxon>Ecdysozoa</taxon>
        <taxon>Nematoda</taxon>
        <taxon>Chromadorea</taxon>
        <taxon>Rhabditida</taxon>
        <taxon>Tylenchina</taxon>
        <taxon>Tylenchomorpha</taxon>
        <taxon>Tylenchoidea</taxon>
        <taxon>Meloidogynidae</taxon>
        <taxon>Meloidogyninae</taxon>
        <taxon>Meloidogyne</taxon>
        <taxon>Meloidogyne incognita group</taxon>
    </lineage>
</organism>
<evidence type="ECO:0000256" key="1">
    <source>
        <dbReference type="SAM" id="Coils"/>
    </source>
</evidence>
<evidence type="ECO:0000313" key="2">
    <source>
        <dbReference type="Proteomes" id="UP000887561"/>
    </source>
</evidence>
<keyword evidence="2" id="KW-1185">Reference proteome</keyword>
<protein>
    <submittedName>
        <fullName evidence="3">Uncharacterized protein</fullName>
    </submittedName>
</protein>
<dbReference type="WBParaSite" id="scaffold1306_cov231.g2857">
    <property type="protein sequence ID" value="scaffold1306_cov231.g2857"/>
    <property type="gene ID" value="scaffold1306_cov231.g2857"/>
</dbReference>
<reference evidence="3" key="1">
    <citation type="submission" date="2022-11" db="UniProtKB">
        <authorList>
            <consortium name="WormBaseParasite"/>
        </authorList>
    </citation>
    <scope>IDENTIFICATION</scope>
</reference>
<name>A0A915LMF8_MELJA</name>
<keyword evidence="1" id="KW-0175">Coiled coil</keyword>
<proteinExistence type="predicted"/>
<dbReference type="Proteomes" id="UP000887561">
    <property type="component" value="Unplaced"/>
</dbReference>
<dbReference type="AlphaFoldDB" id="A0A915LMF8"/>
<evidence type="ECO:0000313" key="3">
    <source>
        <dbReference type="WBParaSite" id="scaffold1306_cov231.g2857"/>
    </source>
</evidence>
<feature type="coiled-coil region" evidence="1">
    <location>
        <begin position="140"/>
        <end position="174"/>
    </location>
</feature>
<sequence length="356" mass="41077">MKIRTSKELEDWSFSVNNSGNNDDISIKAEEESDATIVLDDDEEVECLKEEILEEEGLQKENDLKENNCNLKCKVKSVEERIKVLEADMEKSDYSLELIKTKVDLSKLNKQKEILQQSKFSLKNIVALQKETIGTLEEKIGMVDDERKQLTERLNKAEKELKIMTNKLANFSNLKAKFIKFENKWGYIAEHFFVDQKKIIHNNKFESKIGNVAINGGKVEYCASNSARELNNMIRVYGQNKFNKEAADPLFDSIFYFEIEFQNIEEVNQRGEMALIGIDSNKSTILTLSCCLLSDKITKSKTLFLEEKSDNFRPFFGFLNGTVQTNFGADLLSMPFRYDVSKHIMPEGFYEQKDFS</sequence>
<accession>A0A915LMF8</accession>